<proteinExistence type="predicted"/>
<reference evidence="2 3" key="1">
    <citation type="journal article" date="2021" name="Elife">
        <title>Chloroplast acquisition without the gene transfer in kleptoplastic sea slugs, Plakobranchus ocellatus.</title>
        <authorList>
            <person name="Maeda T."/>
            <person name="Takahashi S."/>
            <person name="Yoshida T."/>
            <person name="Shimamura S."/>
            <person name="Takaki Y."/>
            <person name="Nagai Y."/>
            <person name="Toyoda A."/>
            <person name="Suzuki Y."/>
            <person name="Arimoto A."/>
            <person name="Ishii H."/>
            <person name="Satoh N."/>
            <person name="Nishiyama T."/>
            <person name="Hasebe M."/>
            <person name="Maruyama T."/>
            <person name="Minagawa J."/>
            <person name="Obokata J."/>
            <person name="Shigenobu S."/>
        </authorList>
    </citation>
    <scope>NUCLEOTIDE SEQUENCE [LARGE SCALE GENOMIC DNA]</scope>
</reference>
<name>A0AAV3YG23_9GAST</name>
<gene>
    <name evidence="2" type="ORF">PoB_000783100</name>
</gene>
<evidence type="ECO:0000313" key="3">
    <source>
        <dbReference type="Proteomes" id="UP000735302"/>
    </source>
</evidence>
<feature type="compositionally biased region" description="Polar residues" evidence="1">
    <location>
        <begin position="43"/>
        <end position="55"/>
    </location>
</feature>
<accession>A0AAV3YG23</accession>
<keyword evidence="3" id="KW-1185">Reference proteome</keyword>
<evidence type="ECO:0000256" key="1">
    <source>
        <dbReference type="SAM" id="MobiDB-lite"/>
    </source>
</evidence>
<comment type="caution">
    <text evidence="2">The sequence shown here is derived from an EMBL/GenBank/DDBJ whole genome shotgun (WGS) entry which is preliminary data.</text>
</comment>
<sequence>MSGLKVSKILTLGAGLLGDKLTATEQSASADNFQRQAQAARQGNGNSPACLSQRQSARRVEKERIRRYVGCFEHENSLRPCNDHLVTDSKQRHPEI</sequence>
<dbReference type="AlphaFoldDB" id="A0AAV3YG23"/>
<feature type="region of interest" description="Disordered" evidence="1">
    <location>
        <begin position="27"/>
        <end position="58"/>
    </location>
</feature>
<evidence type="ECO:0000313" key="2">
    <source>
        <dbReference type="EMBL" id="GFN81325.1"/>
    </source>
</evidence>
<dbReference type="EMBL" id="BLXT01000921">
    <property type="protein sequence ID" value="GFN81325.1"/>
    <property type="molecule type" value="Genomic_DNA"/>
</dbReference>
<organism evidence="2 3">
    <name type="scientific">Plakobranchus ocellatus</name>
    <dbReference type="NCBI Taxonomy" id="259542"/>
    <lineage>
        <taxon>Eukaryota</taxon>
        <taxon>Metazoa</taxon>
        <taxon>Spiralia</taxon>
        <taxon>Lophotrochozoa</taxon>
        <taxon>Mollusca</taxon>
        <taxon>Gastropoda</taxon>
        <taxon>Heterobranchia</taxon>
        <taxon>Euthyneura</taxon>
        <taxon>Panpulmonata</taxon>
        <taxon>Sacoglossa</taxon>
        <taxon>Placobranchoidea</taxon>
        <taxon>Plakobranchidae</taxon>
        <taxon>Plakobranchus</taxon>
    </lineage>
</organism>
<dbReference type="Proteomes" id="UP000735302">
    <property type="component" value="Unassembled WGS sequence"/>
</dbReference>
<protein>
    <submittedName>
        <fullName evidence="2">Uncharacterized protein</fullName>
    </submittedName>
</protein>